<dbReference type="InterPro" id="IPR025737">
    <property type="entry name" value="FApF"/>
</dbReference>
<protein>
    <recommendedName>
        <fullName evidence="4">Transporter</fullName>
    </recommendedName>
</protein>
<feature type="signal peptide" evidence="1">
    <location>
        <begin position="1"/>
        <end position="42"/>
    </location>
</feature>
<dbReference type="RefSeq" id="WP_150758519.1">
    <property type="nucleotide sequence ID" value="NZ_CABVIE010000011.1"/>
</dbReference>
<sequence length="310" mass="34375">MKMSTGPARANPGRISRTHLRAHLLHASLFSLMAGFSCGALALDVDAGDYTALPKDTNLGLLYYQHAERNALYADGHKVPIHAGLDSDIGILRGVHFMQLGDYIVDPQFLLPFGNLRARDDLKDLGSDSGIGDLILAATVWLVNEPEKRRYFGITPFLFVPTGSYDKHDAINLGENRWKFTLQSGYITGLTDKLTLDLVGDVTFFGHNNDYGSAGVTQKQDPLYQGQAFLRYNFTERFDVRAGVSKLWGGESEIAGLDMDDKPGTSKYTVGTSYFVTPSTQLMVNYGQDMSVDSGFKEERRINLRLLQLF</sequence>
<dbReference type="Pfam" id="PF13557">
    <property type="entry name" value="Phenol_MetA_deg"/>
    <property type="match status" value="1"/>
</dbReference>
<organism evidence="2 3">
    <name type="scientific">Pseudomonas fluorescens</name>
    <dbReference type="NCBI Taxonomy" id="294"/>
    <lineage>
        <taxon>Bacteria</taxon>
        <taxon>Pseudomonadati</taxon>
        <taxon>Pseudomonadota</taxon>
        <taxon>Gammaproteobacteria</taxon>
        <taxon>Pseudomonadales</taxon>
        <taxon>Pseudomonadaceae</taxon>
        <taxon>Pseudomonas</taxon>
    </lineage>
</organism>
<proteinExistence type="predicted"/>
<comment type="caution">
    <text evidence="2">The sequence shown here is derived from an EMBL/GenBank/DDBJ whole genome shotgun (WGS) entry which is preliminary data.</text>
</comment>
<evidence type="ECO:0000313" key="2">
    <source>
        <dbReference type="EMBL" id="VVP17785.1"/>
    </source>
</evidence>
<dbReference type="AlphaFoldDB" id="A0A8H2RIN3"/>
<gene>
    <name evidence="2" type="ORF">PS900_03692</name>
</gene>
<keyword evidence="1" id="KW-0732">Signal</keyword>
<name>A0A8H2RIN3_PSEFL</name>
<evidence type="ECO:0008006" key="4">
    <source>
        <dbReference type="Google" id="ProtNLM"/>
    </source>
</evidence>
<evidence type="ECO:0000256" key="1">
    <source>
        <dbReference type="SAM" id="SignalP"/>
    </source>
</evidence>
<dbReference type="Proteomes" id="UP000325723">
    <property type="component" value="Unassembled WGS sequence"/>
</dbReference>
<evidence type="ECO:0000313" key="3">
    <source>
        <dbReference type="Proteomes" id="UP000325723"/>
    </source>
</evidence>
<reference evidence="2 3" key="1">
    <citation type="submission" date="2019-09" db="EMBL/GenBank/DDBJ databases">
        <authorList>
            <person name="Chandra G."/>
            <person name="Truman W A."/>
        </authorList>
    </citation>
    <scope>NUCLEOTIDE SEQUENCE [LARGE SCALE GENOMIC DNA]</scope>
    <source>
        <strain evidence="2">PS900</strain>
    </source>
</reference>
<feature type="chain" id="PRO_5034788089" description="Transporter" evidence="1">
    <location>
        <begin position="43"/>
        <end position="310"/>
    </location>
</feature>
<accession>A0A8H2RIN3</accession>
<dbReference type="EMBL" id="CABVIE010000011">
    <property type="protein sequence ID" value="VVP17785.1"/>
    <property type="molecule type" value="Genomic_DNA"/>
</dbReference>